<keyword evidence="13" id="KW-1185">Reference proteome</keyword>
<evidence type="ECO:0000256" key="3">
    <source>
        <dbReference type="ARBA" id="ARBA00022741"/>
    </source>
</evidence>
<keyword evidence="2 10" id="KW-0436">Ligase</keyword>
<dbReference type="Pfam" id="PF01479">
    <property type="entry name" value="S4"/>
    <property type="match status" value="1"/>
</dbReference>
<dbReference type="Gene3D" id="1.10.240.10">
    <property type="entry name" value="Tyrosyl-Transfer RNA Synthetase"/>
    <property type="match status" value="1"/>
</dbReference>
<keyword evidence="5 10" id="KW-0648">Protein biosynthesis</keyword>
<evidence type="ECO:0000313" key="12">
    <source>
        <dbReference type="EMBL" id="PFG74248.1"/>
    </source>
</evidence>
<dbReference type="GO" id="GO:0004831">
    <property type="term" value="F:tyrosine-tRNA ligase activity"/>
    <property type="evidence" value="ECO:0007669"/>
    <property type="project" value="UniProtKB-UniRule"/>
</dbReference>
<evidence type="ECO:0000256" key="9">
    <source>
        <dbReference type="PROSITE-ProRule" id="PRU00182"/>
    </source>
</evidence>
<evidence type="ECO:0000259" key="11">
    <source>
        <dbReference type="SMART" id="SM00363"/>
    </source>
</evidence>
<dbReference type="RefSeq" id="WP_098503647.1">
    <property type="nucleotide sequence ID" value="NZ_PDJQ01000001.1"/>
</dbReference>
<dbReference type="PROSITE" id="PS50889">
    <property type="entry name" value="S4"/>
    <property type="match status" value="1"/>
</dbReference>
<dbReference type="CDD" id="cd00165">
    <property type="entry name" value="S4"/>
    <property type="match status" value="1"/>
</dbReference>
<evidence type="ECO:0000256" key="1">
    <source>
        <dbReference type="ARBA" id="ARBA00013160"/>
    </source>
</evidence>
<dbReference type="Gene3D" id="3.10.290.10">
    <property type="entry name" value="RNA-binding S4 domain"/>
    <property type="match status" value="1"/>
</dbReference>
<dbReference type="Pfam" id="PF00579">
    <property type="entry name" value="tRNA-synt_1b"/>
    <property type="match status" value="1"/>
</dbReference>
<proteinExistence type="inferred from homology"/>
<dbReference type="PANTHER" id="PTHR11766">
    <property type="entry name" value="TYROSYL-TRNA SYNTHETASE"/>
    <property type="match status" value="1"/>
</dbReference>
<dbReference type="NCBIfam" id="TIGR00234">
    <property type="entry name" value="tyrS"/>
    <property type="match status" value="1"/>
</dbReference>
<dbReference type="SUPFAM" id="SSF52374">
    <property type="entry name" value="Nucleotidylyl transferase"/>
    <property type="match status" value="1"/>
</dbReference>
<dbReference type="Proteomes" id="UP000223071">
    <property type="component" value="Unassembled WGS sequence"/>
</dbReference>
<keyword evidence="6 10" id="KW-0030">Aminoacyl-tRNA synthetase</keyword>
<keyword evidence="4 10" id="KW-0067">ATP-binding</keyword>
<evidence type="ECO:0000256" key="4">
    <source>
        <dbReference type="ARBA" id="ARBA00022840"/>
    </source>
</evidence>
<dbReference type="InterPro" id="IPR024088">
    <property type="entry name" value="Tyr-tRNA-ligase_bac-type"/>
</dbReference>
<evidence type="ECO:0000256" key="5">
    <source>
        <dbReference type="ARBA" id="ARBA00022917"/>
    </source>
</evidence>
<dbReference type="SMART" id="SM00363">
    <property type="entry name" value="S4"/>
    <property type="match status" value="1"/>
</dbReference>
<evidence type="ECO:0000256" key="8">
    <source>
        <dbReference type="NCBIfam" id="TIGR00234"/>
    </source>
</evidence>
<reference evidence="12 13" key="1">
    <citation type="submission" date="2017-09" db="EMBL/GenBank/DDBJ databases">
        <title>Sequencing the genomes of two abundant thermophiles in Great Basin hot springs: Thermocrinis jamiesonii and novel Chloroflexi Thermoflexus hugenholtzii.</title>
        <authorList>
            <person name="Hedlund B."/>
        </authorList>
    </citation>
    <scope>NUCLEOTIDE SEQUENCE [LARGE SCALE GENOMIC DNA]</scope>
    <source>
        <strain evidence="12 13">G233</strain>
    </source>
</reference>
<evidence type="ECO:0000256" key="7">
    <source>
        <dbReference type="ARBA" id="ARBA00048248"/>
    </source>
</evidence>
<protein>
    <recommendedName>
        <fullName evidence="1 8">Tyrosine--tRNA ligase</fullName>
        <ecNumber evidence="1 8">6.1.1.1</ecNumber>
    </recommendedName>
</protein>
<evidence type="ECO:0000313" key="13">
    <source>
        <dbReference type="Proteomes" id="UP000223071"/>
    </source>
</evidence>
<dbReference type="InterPro" id="IPR002307">
    <property type="entry name" value="Tyr-tRNA-ligase"/>
</dbReference>
<dbReference type="InterPro" id="IPR002305">
    <property type="entry name" value="aa-tRNA-synth_Ic"/>
</dbReference>
<organism evidence="12 13">
    <name type="scientific">Tepidiforma thermophila (strain KCTC 52669 / CGMCC 1.13589 / G233)</name>
    <dbReference type="NCBI Taxonomy" id="2761530"/>
    <lineage>
        <taxon>Bacteria</taxon>
        <taxon>Bacillati</taxon>
        <taxon>Chloroflexota</taxon>
        <taxon>Tepidiformia</taxon>
        <taxon>Tepidiformales</taxon>
        <taxon>Tepidiformaceae</taxon>
        <taxon>Tepidiforma</taxon>
    </lineage>
</organism>
<dbReference type="GO" id="GO:0005829">
    <property type="term" value="C:cytosol"/>
    <property type="evidence" value="ECO:0007669"/>
    <property type="project" value="TreeGrafter"/>
</dbReference>
<evidence type="ECO:0000256" key="2">
    <source>
        <dbReference type="ARBA" id="ARBA00022598"/>
    </source>
</evidence>
<dbReference type="GO" id="GO:0006437">
    <property type="term" value="P:tyrosyl-tRNA aminoacylation"/>
    <property type="evidence" value="ECO:0007669"/>
    <property type="project" value="UniProtKB-UniRule"/>
</dbReference>
<dbReference type="CDD" id="cd00805">
    <property type="entry name" value="TyrRS_core"/>
    <property type="match status" value="1"/>
</dbReference>
<dbReference type="GO" id="GO:0005524">
    <property type="term" value="F:ATP binding"/>
    <property type="evidence" value="ECO:0007669"/>
    <property type="project" value="UniProtKB-KW"/>
</dbReference>
<sequence length="402" mass="45746">MARTMAPVDEQLEVLMSGVDYGDPLLKQQMERELRERLEEDRPLRVYLGVDPTASSLTLGHCVPLRKLRQFQQFGHHCIFLIGDYTALVGDPSDKNKLRPMLTPEQIKANEATYFEQAARILDPEKTEVRHNSEWLSQLRLPDIIQLMAKFTVAEMLRRENFRLRWEAGDPVYLHEFLYALMQGYDAYALACDVQVGGTEQLFNLMAGRKIQEDAGQRPHVPVTLPILVGLDGKERMSKSKGNHIGVDDPPEIQFGKVMSIPDEVIEHYFTLGTNLHPAEVQAIMAAMRSGERSPMETKKLLARTIVTEFWGEEAAKRAQEHFERTVQRKEVPEDIPEYRVREGELLLDVVVASGSAPSKREARRLFEQRAVTVDGLVVEPTTPARPGTVVQVGKRRWVRLV</sequence>
<dbReference type="EMBL" id="PDJQ01000001">
    <property type="protein sequence ID" value="PFG74248.1"/>
    <property type="molecule type" value="Genomic_DNA"/>
</dbReference>
<dbReference type="PRINTS" id="PR01040">
    <property type="entry name" value="TRNASYNTHTYR"/>
</dbReference>
<comment type="similarity">
    <text evidence="10">Belongs to the class-I aminoacyl-tRNA synthetase family.</text>
</comment>
<evidence type="ECO:0000256" key="10">
    <source>
        <dbReference type="RuleBase" id="RU363036"/>
    </source>
</evidence>
<comment type="caution">
    <text evidence="12">The sequence shown here is derived from an EMBL/GenBank/DDBJ whole genome shotgun (WGS) entry which is preliminary data.</text>
</comment>
<accession>A0A2A9HEM6</accession>
<evidence type="ECO:0000256" key="6">
    <source>
        <dbReference type="ARBA" id="ARBA00023146"/>
    </source>
</evidence>
<name>A0A2A9HEM6_TEPT2</name>
<dbReference type="SUPFAM" id="SSF55174">
    <property type="entry name" value="Alpha-L RNA-binding motif"/>
    <property type="match status" value="1"/>
</dbReference>
<dbReference type="Gene3D" id="3.40.50.620">
    <property type="entry name" value="HUPs"/>
    <property type="match status" value="1"/>
</dbReference>
<dbReference type="InterPro" id="IPR036986">
    <property type="entry name" value="S4_RNA-bd_sf"/>
</dbReference>
<dbReference type="EC" id="6.1.1.1" evidence="1 8"/>
<comment type="catalytic activity">
    <reaction evidence="7">
        <text>tRNA(Tyr) + L-tyrosine + ATP = L-tyrosyl-tRNA(Tyr) + AMP + diphosphate + H(+)</text>
        <dbReference type="Rhea" id="RHEA:10220"/>
        <dbReference type="Rhea" id="RHEA-COMP:9706"/>
        <dbReference type="Rhea" id="RHEA-COMP:9707"/>
        <dbReference type="ChEBI" id="CHEBI:15378"/>
        <dbReference type="ChEBI" id="CHEBI:30616"/>
        <dbReference type="ChEBI" id="CHEBI:33019"/>
        <dbReference type="ChEBI" id="CHEBI:58315"/>
        <dbReference type="ChEBI" id="CHEBI:78442"/>
        <dbReference type="ChEBI" id="CHEBI:78536"/>
        <dbReference type="ChEBI" id="CHEBI:456215"/>
        <dbReference type="EC" id="6.1.1.1"/>
    </reaction>
</comment>
<dbReference type="GO" id="GO:0003723">
    <property type="term" value="F:RNA binding"/>
    <property type="evidence" value="ECO:0007669"/>
    <property type="project" value="UniProtKB-KW"/>
</dbReference>
<gene>
    <name evidence="12" type="ORF">A9A59_1463</name>
</gene>
<dbReference type="InterPro" id="IPR014729">
    <property type="entry name" value="Rossmann-like_a/b/a_fold"/>
</dbReference>
<dbReference type="AlphaFoldDB" id="A0A2A9HEM6"/>
<feature type="domain" description="RNA-binding S4" evidence="11">
    <location>
        <begin position="346"/>
        <end position="400"/>
    </location>
</feature>
<dbReference type="InterPro" id="IPR002942">
    <property type="entry name" value="S4_RNA-bd"/>
</dbReference>
<keyword evidence="3 10" id="KW-0547">Nucleotide-binding</keyword>
<keyword evidence="9" id="KW-0694">RNA-binding</keyword>
<dbReference type="PANTHER" id="PTHR11766:SF1">
    <property type="entry name" value="TYROSINE--TRNA LIGASE"/>
    <property type="match status" value="1"/>
</dbReference>